<accession>A0A137PEY6</accession>
<feature type="transmembrane region" description="Helical" evidence="1">
    <location>
        <begin position="46"/>
        <end position="67"/>
    </location>
</feature>
<feature type="transmembrane region" description="Helical" evidence="1">
    <location>
        <begin position="74"/>
        <end position="100"/>
    </location>
</feature>
<keyword evidence="1" id="KW-1133">Transmembrane helix</keyword>
<dbReference type="SUPFAM" id="SSF81321">
    <property type="entry name" value="Family A G protein-coupled receptor-like"/>
    <property type="match status" value="1"/>
</dbReference>
<feature type="transmembrane region" description="Helical" evidence="1">
    <location>
        <begin position="7"/>
        <end position="26"/>
    </location>
</feature>
<organism evidence="2 3">
    <name type="scientific">Conidiobolus coronatus (strain ATCC 28846 / CBS 209.66 / NRRL 28638)</name>
    <name type="common">Delacroixia coronata</name>
    <dbReference type="NCBI Taxonomy" id="796925"/>
    <lineage>
        <taxon>Eukaryota</taxon>
        <taxon>Fungi</taxon>
        <taxon>Fungi incertae sedis</taxon>
        <taxon>Zoopagomycota</taxon>
        <taxon>Entomophthoromycotina</taxon>
        <taxon>Entomophthoromycetes</taxon>
        <taxon>Entomophthorales</taxon>
        <taxon>Ancylistaceae</taxon>
        <taxon>Conidiobolus</taxon>
    </lineage>
</organism>
<dbReference type="Gene3D" id="1.20.1070.10">
    <property type="entry name" value="Rhodopsin 7-helix transmembrane proteins"/>
    <property type="match status" value="1"/>
</dbReference>
<keyword evidence="1" id="KW-0812">Transmembrane</keyword>
<proteinExistence type="predicted"/>
<name>A0A137PEY6_CONC2</name>
<evidence type="ECO:0000313" key="3">
    <source>
        <dbReference type="Proteomes" id="UP000070444"/>
    </source>
</evidence>
<evidence type="ECO:0008006" key="4">
    <source>
        <dbReference type="Google" id="ProtNLM"/>
    </source>
</evidence>
<dbReference type="Proteomes" id="UP000070444">
    <property type="component" value="Unassembled WGS sequence"/>
</dbReference>
<sequence length="249" mass="28230">MLYCCSYRFLAALGTLFRAIFTIVPYNILEVHPKWCMFDMITTSQLLMFSGFTLGVMSVERFLLVCFNTSLPFYFWLVLISLNIIPECCLVIACAVLNLFTITKLNMYCSVVPKEVGYVTMMVATVSFYVSFVCVVVSYMGIMIFKYKNCMNQINLNVPKKQVYKECFSTLTKSFINAGLYMVVYLGKIYCLAFELSTGKPRTIVMDAVSTCLIASSTTTNATTLLYMNQEIKEDFFNLISNLKACVSS</sequence>
<reference evidence="2 3" key="1">
    <citation type="journal article" date="2015" name="Genome Biol. Evol.">
        <title>Phylogenomic analyses indicate that early fungi evolved digesting cell walls of algal ancestors of land plants.</title>
        <authorList>
            <person name="Chang Y."/>
            <person name="Wang S."/>
            <person name="Sekimoto S."/>
            <person name="Aerts A.L."/>
            <person name="Choi C."/>
            <person name="Clum A."/>
            <person name="LaButti K.M."/>
            <person name="Lindquist E.A."/>
            <person name="Yee Ngan C."/>
            <person name="Ohm R.A."/>
            <person name="Salamov A.A."/>
            <person name="Grigoriev I.V."/>
            <person name="Spatafora J.W."/>
            <person name="Berbee M.L."/>
        </authorList>
    </citation>
    <scope>NUCLEOTIDE SEQUENCE [LARGE SCALE GENOMIC DNA]</scope>
    <source>
        <strain evidence="2 3">NRRL 28638</strain>
    </source>
</reference>
<evidence type="ECO:0000256" key="1">
    <source>
        <dbReference type="SAM" id="Phobius"/>
    </source>
</evidence>
<feature type="transmembrane region" description="Helical" evidence="1">
    <location>
        <begin position="120"/>
        <end position="145"/>
    </location>
</feature>
<keyword evidence="3" id="KW-1185">Reference proteome</keyword>
<protein>
    <recommendedName>
        <fullName evidence="4">G-protein coupled receptors family 1 profile domain-containing protein</fullName>
    </recommendedName>
</protein>
<gene>
    <name evidence="2" type="ORF">CONCODRAFT_3491</name>
</gene>
<keyword evidence="1" id="KW-0472">Membrane</keyword>
<dbReference type="AlphaFoldDB" id="A0A137PEY6"/>
<dbReference type="EMBL" id="KQ964435">
    <property type="protein sequence ID" value="KXN73532.1"/>
    <property type="molecule type" value="Genomic_DNA"/>
</dbReference>
<evidence type="ECO:0000313" key="2">
    <source>
        <dbReference type="EMBL" id="KXN73532.1"/>
    </source>
</evidence>